<dbReference type="PANTHER" id="PTHR48080">
    <property type="entry name" value="D-GALACTONATE DEHYDRATASE-RELATED"/>
    <property type="match status" value="1"/>
</dbReference>
<dbReference type="EMBL" id="QUAL01000301">
    <property type="protein sequence ID" value="RIQ15825.1"/>
    <property type="molecule type" value="Genomic_DNA"/>
</dbReference>
<organism evidence="5 6">
    <name type="scientific">Jiangella rhizosphaerae</name>
    <dbReference type="NCBI Taxonomy" id="2293569"/>
    <lineage>
        <taxon>Bacteria</taxon>
        <taxon>Bacillati</taxon>
        <taxon>Actinomycetota</taxon>
        <taxon>Actinomycetes</taxon>
        <taxon>Jiangellales</taxon>
        <taxon>Jiangellaceae</taxon>
        <taxon>Jiangella</taxon>
    </lineage>
</organism>
<feature type="domain" description="Mandelate racemase/muconate lactonizing enzyme C-terminal" evidence="4">
    <location>
        <begin position="175"/>
        <end position="269"/>
    </location>
</feature>
<dbReference type="SUPFAM" id="SSF54826">
    <property type="entry name" value="Enolase N-terminal domain-like"/>
    <property type="match status" value="1"/>
</dbReference>
<dbReference type="OrthoDB" id="193563at2"/>
<dbReference type="SMART" id="SM00922">
    <property type="entry name" value="MR_MLE"/>
    <property type="match status" value="1"/>
</dbReference>
<accession>A0A418KK60</accession>
<dbReference type="RefSeq" id="WP_119662183.1">
    <property type="nucleotide sequence ID" value="NZ_QUAL01000301.1"/>
</dbReference>
<dbReference type="Pfam" id="PF13378">
    <property type="entry name" value="MR_MLE_C"/>
    <property type="match status" value="1"/>
</dbReference>
<comment type="catalytic activity">
    <reaction evidence="1">
        <text>D-glucarate = 5-dehydro-4-deoxy-D-glucarate + H2O</text>
        <dbReference type="Rhea" id="RHEA:14573"/>
        <dbReference type="ChEBI" id="CHEBI:15377"/>
        <dbReference type="ChEBI" id="CHEBI:30612"/>
        <dbReference type="ChEBI" id="CHEBI:42819"/>
        <dbReference type="EC" id="4.2.1.40"/>
    </reaction>
</comment>
<sequence>MSGDSTIRAVRLTPVAFAEPPLRNSAGVHGPAVSRLVIEVETAGGAVGLGETFGDPAVLAAAREAAQRLPGVDVFDLAGLGRVVGVDPLVDGQPDITGPAEVREPGTFAGTTRVKAYSAFEVAFLDAQGRLLGRPVHQLLGGRVRAEVEFCGYLFFKFGAHPGAPVDDWGEVLDPAAMVGLARRFADEYGFGALKVKGGVLEPDAEVETLRLLAAEFPGVALRIDPNAAWTVPTSIRVAESAAGLLEYLEDPTAGLTGMAEVAAATPTPLATNMVVTSFRQIRRCVELGSAGIVLADHHFWGGLRATQQLGAVAASLGLRLSMHSNSHLGISLAAMVQAAAVLPGLDYSCDTHYPWTVEDVVDVAGAPVIKDGRVTVGDAPGLGVTLDRDALARMHERWRRGGEQARDDVAAMRRHVPGWVDRRPRW</sequence>
<evidence type="ECO:0000313" key="6">
    <source>
        <dbReference type="Proteomes" id="UP000284057"/>
    </source>
</evidence>
<dbReference type="EC" id="4.2.1.40" evidence="3"/>
<dbReference type="Proteomes" id="UP000284057">
    <property type="component" value="Unassembled WGS sequence"/>
</dbReference>
<name>A0A418KK60_9ACTN</name>
<dbReference type="InterPro" id="IPR029017">
    <property type="entry name" value="Enolase-like_N"/>
</dbReference>
<dbReference type="InterPro" id="IPR036849">
    <property type="entry name" value="Enolase-like_C_sf"/>
</dbReference>
<dbReference type="SUPFAM" id="SSF51604">
    <property type="entry name" value="Enolase C-terminal domain-like"/>
    <property type="match status" value="1"/>
</dbReference>
<gene>
    <name evidence="5" type="ORF">DY240_23575</name>
</gene>
<dbReference type="Gene3D" id="3.20.20.120">
    <property type="entry name" value="Enolase-like C-terminal domain"/>
    <property type="match status" value="1"/>
</dbReference>
<evidence type="ECO:0000313" key="5">
    <source>
        <dbReference type="EMBL" id="RIQ15825.1"/>
    </source>
</evidence>
<dbReference type="AlphaFoldDB" id="A0A418KK60"/>
<reference evidence="5 6" key="1">
    <citation type="submission" date="2018-09" db="EMBL/GenBank/DDBJ databases">
        <title>Isolation, diversity and antifungal activity of actinobacteria from wheat.</title>
        <authorList>
            <person name="Han C."/>
        </authorList>
    </citation>
    <scope>NUCLEOTIDE SEQUENCE [LARGE SCALE GENOMIC DNA]</scope>
    <source>
        <strain evidence="5 6">NEAU-YY265</strain>
    </source>
</reference>
<dbReference type="PANTHER" id="PTHR48080:SF4">
    <property type="entry name" value="GLUCARATE DEHYDRATASE"/>
    <property type="match status" value="1"/>
</dbReference>
<dbReference type="SFLD" id="SFLDG00055">
    <property type="entry name" value="glucarate_dehydratase"/>
    <property type="match status" value="1"/>
</dbReference>
<dbReference type="GO" id="GO:0008872">
    <property type="term" value="F:glucarate dehydratase activity"/>
    <property type="evidence" value="ECO:0007669"/>
    <property type="project" value="UniProtKB-EC"/>
</dbReference>
<evidence type="ECO:0000259" key="4">
    <source>
        <dbReference type="SMART" id="SM00922"/>
    </source>
</evidence>
<dbReference type="InterPro" id="IPR013342">
    <property type="entry name" value="Mandelate_racemase_C"/>
</dbReference>
<dbReference type="InterPro" id="IPR034593">
    <property type="entry name" value="DgoD-like"/>
</dbReference>
<comment type="pathway">
    <text evidence="2">Carbohydrate acid metabolism; D-glucarate degradation; 2,5-dioxopentanoate from D-glucarate: step 1/2.</text>
</comment>
<proteinExistence type="predicted"/>
<dbReference type="SFLD" id="SFLDS00001">
    <property type="entry name" value="Enolase"/>
    <property type="match status" value="1"/>
</dbReference>
<comment type="caution">
    <text evidence="5">The sequence shown here is derived from an EMBL/GenBank/DDBJ whole genome shotgun (WGS) entry which is preliminary data.</text>
</comment>
<dbReference type="Gene3D" id="3.30.390.10">
    <property type="entry name" value="Enolase-like, N-terminal domain"/>
    <property type="match status" value="1"/>
</dbReference>
<evidence type="ECO:0000256" key="3">
    <source>
        <dbReference type="ARBA" id="ARBA00011973"/>
    </source>
</evidence>
<keyword evidence="6" id="KW-1185">Reference proteome</keyword>
<evidence type="ECO:0000256" key="2">
    <source>
        <dbReference type="ARBA" id="ARBA00005183"/>
    </source>
</evidence>
<dbReference type="InterPro" id="IPR029065">
    <property type="entry name" value="Enolase_C-like"/>
</dbReference>
<evidence type="ECO:0000256" key="1">
    <source>
        <dbReference type="ARBA" id="ARBA00001426"/>
    </source>
</evidence>
<protein>
    <recommendedName>
        <fullName evidence="3">glucarate dehydratase</fullName>
        <ecNumber evidence="3">4.2.1.40</ecNumber>
    </recommendedName>
</protein>